<name>A0A9P5TCR9_9AGAM</name>
<comment type="caution">
    <text evidence="1">The sequence shown here is derived from an EMBL/GenBank/DDBJ whole genome shotgun (WGS) entry which is preliminary data.</text>
</comment>
<gene>
    <name evidence="1" type="ORF">DFH94DRAFT_849888</name>
</gene>
<organism evidence="1 2">
    <name type="scientific">Russula ochroleuca</name>
    <dbReference type="NCBI Taxonomy" id="152965"/>
    <lineage>
        <taxon>Eukaryota</taxon>
        <taxon>Fungi</taxon>
        <taxon>Dikarya</taxon>
        <taxon>Basidiomycota</taxon>
        <taxon>Agaricomycotina</taxon>
        <taxon>Agaricomycetes</taxon>
        <taxon>Russulales</taxon>
        <taxon>Russulaceae</taxon>
        <taxon>Russula</taxon>
    </lineage>
</organism>
<keyword evidence="2" id="KW-1185">Reference proteome</keyword>
<proteinExistence type="predicted"/>
<sequence>MPPSNTLPPLSYYYYADNPEDVAPRDTSPMTDLHARTEECDPLVFTVLYRTLYAANTLSSNCIYHFCKFHDASQHAASGETAHITVCYSLSAQRILVRRFNLFKLRTSCFTILNIVLSSVLQVNSSALETRVFSNCARSFIYTTFLGNTTIITTSYSFDPFEDDTAERIAGHVLEHSTYLQEHLGASLATSSILAHIITLTVHLHQRHQQRDRQYRF</sequence>
<reference evidence="1" key="2">
    <citation type="journal article" date="2020" name="Nat. Commun.">
        <title>Large-scale genome sequencing of mycorrhizal fungi provides insights into the early evolution of symbiotic traits.</title>
        <authorList>
            <person name="Miyauchi S."/>
            <person name="Kiss E."/>
            <person name="Kuo A."/>
            <person name="Drula E."/>
            <person name="Kohler A."/>
            <person name="Sanchez-Garcia M."/>
            <person name="Morin E."/>
            <person name="Andreopoulos B."/>
            <person name="Barry K.W."/>
            <person name="Bonito G."/>
            <person name="Buee M."/>
            <person name="Carver A."/>
            <person name="Chen C."/>
            <person name="Cichocki N."/>
            <person name="Clum A."/>
            <person name="Culley D."/>
            <person name="Crous P.W."/>
            <person name="Fauchery L."/>
            <person name="Girlanda M."/>
            <person name="Hayes R.D."/>
            <person name="Keri Z."/>
            <person name="LaButti K."/>
            <person name="Lipzen A."/>
            <person name="Lombard V."/>
            <person name="Magnuson J."/>
            <person name="Maillard F."/>
            <person name="Murat C."/>
            <person name="Nolan M."/>
            <person name="Ohm R.A."/>
            <person name="Pangilinan J."/>
            <person name="Pereira M.F."/>
            <person name="Perotto S."/>
            <person name="Peter M."/>
            <person name="Pfister S."/>
            <person name="Riley R."/>
            <person name="Sitrit Y."/>
            <person name="Stielow J.B."/>
            <person name="Szollosi G."/>
            <person name="Zifcakova L."/>
            <person name="Stursova M."/>
            <person name="Spatafora J.W."/>
            <person name="Tedersoo L."/>
            <person name="Vaario L.M."/>
            <person name="Yamada A."/>
            <person name="Yan M."/>
            <person name="Wang P."/>
            <person name="Xu J."/>
            <person name="Bruns T."/>
            <person name="Baldrian P."/>
            <person name="Vilgalys R."/>
            <person name="Dunand C."/>
            <person name="Henrissat B."/>
            <person name="Grigoriev I.V."/>
            <person name="Hibbett D."/>
            <person name="Nagy L.G."/>
            <person name="Martin F.M."/>
        </authorList>
    </citation>
    <scope>NUCLEOTIDE SEQUENCE</scope>
    <source>
        <strain evidence="1">Prilba</strain>
    </source>
</reference>
<dbReference type="EMBL" id="WHVB01000002">
    <property type="protein sequence ID" value="KAF8485715.1"/>
    <property type="molecule type" value="Genomic_DNA"/>
</dbReference>
<reference evidence="1" key="1">
    <citation type="submission" date="2019-10" db="EMBL/GenBank/DDBJ databases">
        <authorList>
            <consortium name="DOE Joint Genome Institute"/>
            <person name="Kuo A."/>
            <person name="Miyauchi S."/>
            <person name="Kiss E."/>
            <person name="Drula E."/>
            <person name="Kohler A."/>
            <person name="Sanchez-Garcia M."/>
            <person name="Andreopoulos B."/>
            <person name="Barry K.W."/>
            <person name="Bonito G."/>
            <person name="Buee M."/>
            <person name="Carver A."/>
            <person name="Chen C."/>
            <person name="Cichocki N."/>
            <person name="Clum A."/>
            <person name="Culley D."/>
            <person name="Crous P.W."/>
            <person name="Fauchery L."/>
            <person name="Girlanda M."/>
            <person name="Hayes R."/>
            <person name="Keri Z."/>
            <person name="LaButti K."/>
            <person name="Lipzen A."/>
            <person name="Lombard V."/>
            <person name="Magnuson J."/>
            <person name="Maillard F."/>
            <person name="Morin E."/>
            <person name="Murat C."/>
            <person name="Nolan M."/>
            <person name="Ohm R."/>
            <person name="Pangilinan J."/>
            <person name="Pereira M."/>
            <person name="Perotto S."/>
            <person name="Peter M."/>
            <person name="Riley R."/>
            <person name="Sitrit Y."/>
            <person name="Stielow B."/>
            <person name="Szollosi G."/>
            <person name="Zifcakova L."/>
            <person name="Stursova M."/>
            <person name="Spatafora J.W."/>
            <person name="Tedersoo L."/>
            <person name="Vaario L.-M."/>
            <person name="Yamada A."/>
            <person name="Yan M."/>
            <person name="Wang P."/>
            <person name="Xu J."/>
            <person name="Bruns T."/>
            <person name="Baldrian P."/>
            <person name="Vilgalys R."/>
            <person name="Henrissat B."/>
            <person name="Grigoriev I.V."/>
            <person name="Hibbett D."/>
            <person name="Nagy L.G."/>
            <person name="Martin F.M."/>
        </authorList>
    </citation>
    <scope>NUCLEOTIDE SEQUENCE</scope>
    <source>
        <strain evidence="1">Prilba</strain>
    </source>
</reference>
<evidence type="ECO:0000313" key="2">
    <source>
        <dbReference type="Proteomes" id="UP000759537"/>
    </source>
</evidence>
<dbReference type="Proteomes" id="UP000759537">
    <property type="component" value="Unassembled WGS sequence"/>
</dbReference>
<evidence type="ECO:0000313" key="1">
    <source>
        <dbReference type="EMBL" id="KAF8485715.1"/>
    </source>
</evidence>
<protein>
    <submittedName>
        <fullName evidence="1">Uncharacterized protein</fullName>
    </submittedName>
</protein>
<dbReference type="OrthoDB" id="10569909at2759"/>
<dbReference type="AlphaFoldDB" id="A0A9P5TCR9"/>
<accession>A0A9P5TCR9</accession>